<gene>
    <name evidence="1" type="ORF">AVDCRST_MAG18-4114</name>
</gene>
<protein>
    <submittedName>
        <fullName evidence="1">Uncharacterized protein</fullName>
    </submittedName>
</protein>
<evidence type="ECO:0000313" key="1">
    <source>
        <dbReference type="EMBL" id="CAA9587379.1"/>
    </source>
</evidence>
<name>A0A6J4VY88_9BACT</name>
<sequence length="39" mass="4243">CTSVKGYKGRTYAASEPIFGATPLPRSWRYCGKNCGGCR</sequence>
<feature type="non-terminal residue" evidence="1">
    <location>
        <position position="1"/>
    </location>
</feature>
<dbReference type="EMBL" id="CADCWN010000327">
    <property type="protein sequence ID" value="CAA9587379.1"/>
    <property type="molecule type" value="Genomic_DNA"/>
</dbReference>
<reference evidence="1" key="1">
    <citation type="submission" date="2020-02" db="EMBL/GenBank/DDBJ databases">
        <authorList>
            <person name="Meier V. D."/>
        </authorList>
    </citation>
    <scope>NUCLEOTIDE SEQUENCE</scope>
    <source>
        <strain evidence="1">AVDCRST_MAG18</strain>
    </source>
</reference>
<dbReference type="AlphaFoldDB" id="A0A6J4VY88"/>
<accession>A0A6J4VY88</accession>
<feature type="non-terminal residue" evidence="1">
    <location>
        <position position="39"/>
    </location>
</feature>
<organism evidence="1">
    <name type="scientific">uncultured Thermomicrobiales bacterium</name>
    <dbReference type="NCBI Taxonomy" id="1645740"/>
    <lineage>
        <taxon>Bacteria</taxon>
        <taxon>Pseudomonadati</taxon>
        <taxon>Thermomicrobiota</taxon>
        <taxon>Thermomicrobia</taxon>
        <taxon>Thermomicrobiales</taxon>
        <taxon>environmental samples</taxon>
    </lineage>
</organism>
<proteinExistence type="predicted"/>